<protein>
    <submittedName>
        <fullName evidence="2">Uncharacterized protein</fullName>
    </submittedName>
</protein>
<reference evidence="2" key="1">
    <citation type="journal article" date="2014" name="Int. J. Syst. Evol. Microbiol.">
        <title>Complete genome sequence of Corynebacterium casei LMG S-19264T (=DSM 44701T), isolated from a smear-ripened cheese.</title>
        <authorList>
            <consortium name="US DOE Joint Genome Institute (JGI-PGF)"/>
            <person name="Walter F."/>
            <person name="Albersmeier A."/>
            <person name="Kalinowski J."/>
            <person name="Ruckert C."/>
        </authorList>
    </citation>
    <scope>NUCLEOTIDE SEQUENCE</scope>
    <source>
        <strain evidence="2">JCM 3131</strain>
    </source>
</reference>
<feature type="compositionally biased region" description="Polar residues" evidence="1">
    <location>
        <begin position="47"/>
        <end position="59"/>
    </location>
</feature>
<evidence type="ECO:0000313" key="2">
    <source>
        <dbReference type="EMBL" id="GGQ63004.1"/>
    </source>
</evidence>
<evidence type="ECO:0000313" key="3">
    <source>
        <dbReference type="Proteomes" id="UP000620156"/>
    </source>
</evidence>
<name>A0A918BEB0_9ACTN</name>
<reference evidence="2" key="2">
    <citation type="submission" date="2020-09" db="EMBL/GenBank/DDBJ databases">
        <authorList>
            <person name="Sun Q."/>
            <person name="Ohkuma M."/>
        </authorList>
    </citation>
    <scope>NUCLEOTIDE SEQUENCE</scope>
    <source>
        <strain evidence="2">JCM 3131</strain>
    </source>
</reference>
<dbReference type="EMBL" id="BMQK01000007">
    <property type="protein sequence ID" value="GGQ63004.1"/>
    <property type="molecule type" value="Genomic_DNA"/>
</dbReference>
<sequence>MFRDLVDRRRLQIAHHRFGTGLPKIVALLGAADQPHRLVTTRGEQPLQPQRDLTMTSSDDNAHVFDRTPAQAHPPNDTDCATDRLRDRSTARARSPPPAPLCAARRAYECSRPPARELQPQPWAASPRALRQLPPPLPRQVQCRDRR</sequence>
<proteinExistence type="predicted"/>
<comment type="caution">
    <text evidence="2">The sequence shown here is derived from an EMBL/GenBank/DDBJ whole genome shotgun (WGS) entry which is preliminary data.</text>
</comment>
<accession>A0A918BEB0</accession>
<feature type="region of interest" description="Disordered" evidence="1">
    <location>
        <begin position="40"/>
        <end position="147"/>
    </location>
</feature>
<organism evidence="2 3">
    <name type="scientific">Streptomyces ruber</name>
    <dbReference type="NCBI Taxonomy" id="83378"/>
    <lineage>
        <taxon>Bacteria</taxon>
        <taxon>Bacillati</taxon>
        <taxon>Actinomycetota</taxon>
        <taxon>Actinomycetes</taxon>
        <taxon>Kitasatosporales</taxon>
        <taxon>Streptomycetaceae</taxon>
        <taxon>Streptomyces</taxon>
    </lineage>
</organism>
<gene>
    <name evidence="2" type="ORF">GCM10010145_36150</name>
</gene>
<evidence type="ECO:0000256" key="1">
    <source>
        <dbReference type="SAM" id="MobiDB-lite"/>
    </source>
</evidence>
<dbReference type="Proteomes" id="UP000620156">
    <property type="component" value="Unassembled WGS sequence"/>
</dbReference>
<feature type="compositionally biased region" description="Basic and acidic residues" evidence="1">
    <location>
        <begin position="81"/>
        <end position="90"/>
    </location>
</feature>
<keyword evidence="3" id="KW-1185">Reference proteome</keyword>
<dbReference type="AlphaFoldDB" id="A0A918BEB0"/>